<accession>A0A0J6SVI3</accession>
<sequence length="64" mass="7089">MPVWRRLLCVAIGAGLLYVAARILLFEYEAGRFLIRATVPAGFMAFLGAFLLASGAFPNLTRKW</sequence>
<dbReference type="PATRIC" id="fig|298794.3.peg.6626"/>
<proteinExistence type="predicted"/>
<keyword evidence="3" id="KW-1185">Reference proteome</keyword>
<dbReference type="Proteomes" id="UP000035955">
    <property type="component" value="Unassembled WGS sequence"/>
</dbReference>
<dbReference type="AlphaFoldDB" id="A0A0J6SVI3"/>
<dbReference type="EMBL" id="LABY01000060">
    <property type="protein sequence ID" value="KMO39295.1"/>
    <property type="molecule type" value="Genomic_DNA"/>
</dbReference>
<evidence type="ECO:0000313" key="2">
    <source>
        <dbReference type="EMBL" id="KMO39295.1"/>
    </source>
</evidence>
<comment type="caution">
    <text evidence="2">The sequence shown here is derived from an EMBL/GenBank/DDBJ whole genome shotgun (WGS) entry which is preliminary data.</text>
</comment>
<organism evidence="2 3">
    <name type="scientific">Methylobacterium variabile</name>
    <dbReference type="NCBI Taxonomy" id="298794"/>
    <lineage>
        <taxon>Bacteria</taxon>
        <taxon>Pseudomonadati</taxon>
        <taxon>Pseudomonadota</taxon>
        <taxon>Alphaproteobacteria</taxon>
        <taxon>Hyphomicrobiales</taxon>
        <taxon>Methylobacteriaceae</taxon>
        <taxon>Methylobacterium</taxon>
    </lineage>
</organism>
<reference evidence="2 3" key="1">
    <citation type="submission" date="2015-03" db="EMBL/GenBank/DDBJ databases">
        <title>Genome sequencing of Methylobacterium variabile DSM 16961.</title>
        <authorList>
            <person name="Chaudhry V."/>
            <person name="Patil P.B."/>
        </authorList>
    </citation>
    <scope>NUCLEOTIDE SEQUENCE [LARGE SCALE GENOMIC DNA]</scope>
    <source>
        <strain evidence="2 3">DSM 16961</strain>
    </source>
</reference>
<keyword evidence="1" id="KW-1133">Transmembrane helix</keyword>
<name>A0A0J6SVI3_9HYPH</name>
<keyword evidence="1" id="KW-0812">Transmembrane</keyword>
<evidence type="ECO:0000256" key="1">
    <source>
        <dbReference type="SAM" id="Phobius"/>
    </source>
</evidence>
<feature type="transmembrane region" description="Helical" evidence="1">
    <location>
        <begin position="37"/>
        <end position="57"/>
    </location>
</feature>
<protein>
    <submittedName>
        <fullName evidence="2">Uncharacterized protein</fullName>
    </submittedName>
</protein>
<evidence type="ECO:0000313" key="3">
    <source>
        <dbReference type="Proteomes" id="UP000035955"/>
    </source>
</evidence>
<gene>
    <name evidence="2" type="ORF">VQ02_10155</name>
</gene>
<keyword evidence="1" id="KW-0472">Membrane</keyword>